<dbReference type="InterPro" id="IPR025662">
    <property type="entry name" value="Sigma_54_int_dom_ATP-bd_1"/>
</dbReference>
<dbReference type="SMART" id="SM00382">
    <property type="entry name" value="AAA"/>
    <property type="match status" value="1"/>
</dbReference>
<dbReference type="InterPro" id="IPR002197">
    <property type="entry name" value="HTH_Fis"/>
</dbReference>
<name>A0A7Y2H2X4_UNCEI</name>
<organism evidence="6 7">
    <name type="scientific">Eiseniibacteriota bacterium</name>
    <dbReference type="NCBI Taxonomy" id="2212470"/>
    <lineage>
        <taxon>Bacteria</taxon>
        <taxon>Candidatus Eiseniibacteriota</taxon>
    </lineage>
</organism>
<feature type="domain" description="Sigma-54 factor interaction" evidence="5">
    <location>
        <begin position="81"/>
        <end position="310"/>
    </location>
</feature>
<accession>A0A7Y2H2X4</accession>
<dbReference type="Pfam" id="PF00158">
    <property type="entry name" value="Sigma54_activat"/>
    <property type="match status" value="1"/>
</dbReference>
<keyword evidence="4" id="KW-0804">Transcription</keyword>
<dbReference type="Pfam" id="PF25601">
    <property type="entry name" value="AAA_lid_14"/>
    <property type="match status" value="1"/>
</dbReference>
<evidence type="ECO:0000256" key="3">
    <source>
        <dbReference type="ARBA" id="ARBA00023015"/>
    </source>
</evidence>
<dbReference type="CDD" id="cd00009">
    <property type="entry name" value="AAA"/>
    <property type="match status" value="1"/>
</dbReference>
<evidence type="ECO:0000256" key="1">
    <source>
        <dbReference type="ARBA" id="ARBA00022741"/>
    </source>
</evidence>
<dbReference type="PROSITE" id="PS50045">
    <property type="entry name" value="SIGMA54_INTERACT_4"/>
    <property type="match status" value="1"/>
</dbReference>
<reference evidence="6 7" key="1">
    <citation type="submission" date="2020-03" db="EMBL/GenBank/DDBJ databases">
        <title>Metabolic flexibility allows generalist bacteria to become dominant in a frequently disturbed ecosystem.</title>
        <authorList>
            <person name="Chen Y.-J."/>
            <person name="Leung P.M."/>
            <person name="Bay S.K."/>
            <person name="Hugenholtz P."/>
            <person name="Kessler A.J."/>
            <person name="Shelley G."/>
            <person name="Waite D.W."/>
            <person name="Cook P.L."/>
            <person name="Greening C."/>
        </authorList>
    </citation>
    <scope>NUCLEOTIDE SEQUENCE [LARGE SCALE GENOMIC DNA]</scope>
    <source>
        <strain evidence="6">SS_bin_28</strain>
    </source>
</reference>
<dbReference type="PROSITE" id="PS00675">
    <property type="entry name" value="SIGMA54_INTERACT_1"/>
    <property type="match status" value="1"/>
</dbReference>
<sequence>MAGTRQASSLMVVPIPAGTSRTYLYLDRLAAGHHSAFGPSHLNLCLALVNQLSTLIERIEQEKKDLLNEDALDRRIYLADVVTQNAEMVRILKLVEKVSNTDLTVLLQGETGTGKTLIARAIHLTSDRAEGAFVTVDCAALPENLLESELFGYVKGAFTGAQIDKKGLFEEADGGTIFLDEIGKAGLGVQRRLLHLLDRGEVRPVGSTSYRKLNVRVICATSKENLLSDPEAPFIKDLFYRLNDIIVQVPSLADRPEDIPLLTEYFLEMFKNQTGREFPNFSRAAMQRLVRYSWPGNVRELEKAVRRAAILSEDGEAIGVELLPAEIISNTEVTSKQVPTSDGLRGTVQDMERRMVLEALEANNWNKTRAAESLGLSRKGLKNKITRYGLTPRGA</sequence>
<keyword evidence="1" id="KW-0547">Nucleotide-binding</keyword>
<dbReference type="InterPro" id="IPR058031">
    <property type="entry name" value="AAA_lid_NorR"/>
</dbReference>
<dbReference type="PROSITE" id="PS00676">
    <property type="entry name" value="SIGMA54_INTERACT_2"/>
    <property type="match status" value="1"/>
</dbReference>
<keyword evidence="2" id="KW-0067">ATP-binding</keyword>
<proteinExistence type="predicted"/>
<dbReference type="GO" id="GO:0005524">
    <property type="term" value="F:ATP binding"/>
    <property type="evidence" value="ECO:0007669"/>
    <property type="project" value="UniProtKB-KW"/>
</dbReference>
<dbReference type="PRINTS" id="PR01590">
    <property type="entry name" value="HTHFIS"/>
</dbReference>
<dbReference type="InterPro" id="IPR002078">
    <property type="entry name" value="Sigma_54_int"/>
</dbReference>
<gene>
    <name evidence="6" type="ORF">HKN21_10570</name>
</gene>
<dbReference type="Gene3D" id="1.10.10.60">
    <property type="entry name" value="Homeodomain-like"/>
    <property type="match status" value="1"/>
</dbReference>
<dbReference type="SUPFAM" id="SSF46689">
    <property type="entry name" value="Homeodomain-like"/>
    <property type="match status" value="1"/>
</dbReference>
<dbReference type="PANTHER" id="PTHR32071:SF57">
    <property type="entry name" value="C4-DICARBOXYLATE TRANSPORT TRANSCRIPTIONAL REGULATORY PROTEIN DCTD"/>
    <property type="match status" value="1"/>
</dbReference>
<keyword evidence="3" id="KW-0805">Transcription regulation</keyword>
<dbReference type="EMBL" id="JABDJR010000424">
    <property type="protein sequence ID" value="NNF07192.1"/>
    <property type="molecule type" value="Genomic_DNA"/>
</dbReference>
<dbReference type="Pfam" id="PF02954">
    <property type="entry name" value="HTH_8"/>
    <property type="match status" value="1"/>
</dbReference>
<dbReference type="Gene3D" id="3.40.50.300">
    <property type="entry name" value="P-loop containing nucleotide triphosphate hydrolases"/>
    <property type="match status" value="1"/>
</dbReference>
<dbReference type="InterPro" id="IPR025943">
    <property type="entry name" value="Sigma_54_int_dom_ATP-bd_2"/>
</dbReference>
<dbReference type="GO" id="GO:0043565">
    <property type="term" value="F:sequence-specific DNA binding"/>
    <property type="evidence" value="ECO:0007669"/>
    <property type="project" value="InterPro"/>
</dbReference>
<evidence type="ECO:0000313" key="7">
    <source>
        <dbReference type="Proteomes" id="UP000547674"/>
    </source>
</evidence>
<dbReference type="FunFam" id="3.40.50.300:FF:000006">
    <property type="entry name" value="DNA-binding transcriptional regulator NtrC"/>
    <property type="match status" value="1"/>
</dbReference>
<dbReference type="GO" id="GO:0006355">
    <property type="term" value="P:regulation of DNA-templated transcription"/>
    <property type="evidence" value="ECO:0007669"/>
    <property type="project" value="InterPro"/>
</dbReference>
<evidence type="ECO:0000313" key="6">
    <source>
        <dbReference type="EMBL" id="NNF07192.1"/>
    </source>
</evidence>
<evidence type="ECO:0000259" key="5">
    <source>
        <dbReference type="PROSITE" id="PS50045"/>
    </source>
</evidence>
<dbReference type="AlphaFoldDB" id="A0A7Y2H2X4"/>
<dbReference type="InterPro" id="IPR027417">
    <property type="entry name" value="P-loop_NTPase"/>
</dbReference>
<protein>
    <submittedName>
        <fullName evidence="6">Sigma-54-dependent Fis family transcriptional regulator</fullName>
    </submittedName>
</protein>
<evidence type="ECO:0000256" key="2">
    <source>
        <dbReference type="ARBA" id="ARBA00022840"/>
    </source>
</evidence>
<dbReference type="SUPFAM" id="SSF52540">
    <property type="entry name" value="P-loop containing nucleoside triphosphate hydrolases"/>
    <property type="match status" value="1"/>
</dbReference>
<dbReference type="InterPro" id="IPR009057">
    <property type="entry name" value="Homeodomain-like_sf"/>
</dbReference>
<dbReference type="InterPro" id="IPR003593">
    <property type="entry name" value="AAA+_ATPase"/>
</dbReference>
<evidence type="ECO:0000256" key="4">
    <source>
        <dbReference type="ARBA" id="ARBA00023163"/>
    </source>
</evidence>
<dbReference type="Proteomes" id="UP000547674">
    <property type="component" value="Unassembled WGS sequence"/>
</dbReference>
<dbReference type="PANTHER" id="PTHR32071">
    <property type="entry name" value="TRANSCRIPTIONAL REGULATORY PROTEIN"/>
    <property type="match status" value="1"/>
</dbReference>
<comment type="caution">
    <text evidence="6">The sequence shown here is derived from an EMBL/GenBank/DDBJ whole genome shotgun (WGS) entry which is preliminary data.</text>
</comment>
<dbReference type="Gene3D" id="1.10.8.60">
    <property type="match status" value="1"/>
</dbReference>